<comment type="caution">
    <text evidence="2">The sequence shown here is derived from an EMBL/GenBank/DDBJ whole genome shotgun (WGS) entry which is preliminary data.</text>
</comment>
<evidence type="ECO:0000313" key="3">
    <source>
        <dbReference type="Proteomes" id="UP000275267"/>
    </source>
</evidence>
<name>A0A3L6SWA9_PANMI</name>
<feature type="compositionally biased region" description="Polar residues" evidence="1">
    <location>
        <begin position="191"/>
        <end position="208"/>
    </location>
</feature>
<feature type="region of interest" description="Disordered" evidence="1">
    <location>
        <begin position="190"/>
        <end position="274"/>
    </location>
</feature>
<gene>
    <name evidence="2" type="ORF">C2845_PM05G36340</name>
</gene>
<evidence type="ECO:0000256" key="1">
    <source>
        <dbReference type="SAM" id="MobiDB-lite"/>
    </source>
</evidence>
<protein>
    <submittedName>
        <fullName evidence="2">Uncharacterized protein</fullName>
    </submittedName>
</protein>
<proteinExistence type="predicted"/>
<organism evidence="2 3">
    <name type="scientific">Panicum miliaceum</name>
    <name type="common">Proso millet</name>
    <name type="synonym">Broomcorn millet</name>
    <dbReference type="NCBI Taxonomy" id="4540"/>
    <lineage>
        <taxon>Eukaryota</taxon>
        <taxon>Viridiplantae</taxon>
        <taxon>Streptophyta</taxon>
        <taxon>Embryophyta</taxon>
        <taxon>Tracheophyta</taxon>
        <taxon>Spermatophyta</taxon>
        <taxon>Magnoliopsida</taxon>
        <taxon>Liliopsida</taxon>
        <taxon>Poales</taxon>
        <taxon>Poaceae</taxon>
        <taxon>PACMAD clade</taxon>
        <taxon>Panicoideae</taxon>
        <taxon>Panicodae</taxon>
        <taxon>Paniceae</taxon>
        <taxon>Panicinae</taxon>
        <taxon>Panicum</taxon>
        <taxon>Panicum sect. Panicum</taxon>
    </lineage>
</organism>
<keyword evidence="3" id="KW-1185">Reference proteome</keyword>
<accession>A0A3L6SWA9</accession>
<evidence type="ECO:0000313" key="2">
    <source>
        <dbReference type="EMBL" id="RLN27765.1"/>
    </source>
</evidence>
<sequence>MSAGRGDLNIPGDRPLFPNAGLPNLGCQNLANTAAAGYSSPIVLPAILSTCSTSVQHTMQESSAPQAALSSPMSSATEQHGSPSVQPSWNVPAGCTQVPISIVVFHRRLTGRGLRPQLPPSHSFMPAPALPDASEGGASIQLAGSNFLSLGRASNIVAGDMMMNPAQLATPDKYNSEHLWANGLYDEASKTENGTEASQPESSASTIFCDNHDDLEPAVPANTLETRLQHPHESTAVLAERTTGDDMHTYQPMQKRPKTQIKQSEQTPLPTPAVPKERTLNQIEMQIAGAEKTEMFRNEETPARKMKTRRKKHRPKELQLEEELHQFEEACNLNPKNKECRETVRQRQAYTTTTMRNPSMLKVHSAQNQKCRLNTVYK</sequence>
<dbReference type="EMBL" id="PQIB02000003">
    <property type="protein sequence ID" value="RLN27765.1"/>
    <property type="molecule type" value="Genomic_DNA"/>
</dbReference>
<reference evidence="3" key="1">
    <citation type="journal article" date="2019" name="Nat. Commun.">
        <title>The genome of broomcorn millet.</title>
        <authorList>
            <person name="Zou C."/>
            <person name="Miki D."/>
            <person name="Li D."/>
            <person name="Tang Q."/>
            <person name="Xiao L."/>
            <person name="Rajput S."/>
            <person name="Deng P."/>
            <person name="Jia W."/>
            <person name="Huang R."/>
            <person name="Zhang M."/>
            <person name="Sun Y."/>
            <person name="Hu J."/>
            <person name="Fu X."/>
            <person name="Schnable P.S."/>
            <person name="Li F."/>
            <person name="Zhang H."/>
            <person name="Feng B."/>
            <person name="Zhu X."/>
            <person name="Liu R."/>
            <person name="Schnable J.C."/>
            <person name="Zhu J.-K."/>
            <person name="Zhang H."/>
        </authorList>
    </citation>
    <scope>NUCLEOTIDE SEQUENCE [LARGE SCALE GENOMIC DNA]</scope>
</reference>
<dbReference type="Proteomes" id="UP000275267">
    <property type="component" value="Unassembled WGS sequence"/>
</dbReference>
<dbReference type="AlphaFoldDB" id="A0A3L6SWA9"/>
<feature type="region of interest" description="Disordered" evidence="1">
    <location>
        <begin position="62"/>
        <end position="87"/>
    </location>
</feature>